<comment type="caution">
    <text evidence="2">The sequence shown here is derived from an EMBL/GenBank/DDBJ whole genome shotgun (WGS) entry which is preliminary data.</text>
</comment>
<evidence type="ECO:0000313" key="3">
    <source>
        <dbReference type="Proteomes" id="UP000807353"/>
    </source>
</evidence>
<accession>A0A9P5XVK0</accession>
<keyword evidence="1" id="KW-0472">Membrane</keyword>
<proteinExistence type="predicted"/>
<feature type="transmembrane region" description="Helical" evidence="1">
    <location>
        <begin position="12"/>
        <end position="44"/>
    </location>
</feature>
<evidence type="ECO:0000313" key="2">
    <source>
        <dbReference type="EMBL" id="KAF9457834.1"/>
    </source>
</evidence>
<protein>
    <submittedName>
        <fullName evidence="2">Uncharacterized protein</fullName>
    </submittedName>
</protein>
<keyword evidence="3" id="KW-1185">Reference proteome</keyword>
<keyword evidence="1" id="KW-1133">Transmembrane helix</keyword>
<dbReference type="Proteomes" id="UP000807353">
    <property type="component" value="Unassembled WGS sequence"/>
</dbReference>
<organism evidence="2 3">
    <name type="scientific">Collybia nuda</name>
    <dbReference type="NCBI Taxonomy" id="64659"/>
    <lineage>
        <taxon>Eukaryota</taxon>
        <taxon>Fungi</taxon>
        <taxon>Dikarya</taxon>
        <taxon>Basidiomycota</taxon>
        <taxon>Agaricomycotina</taxon>
        <taxon>Agaricomycetes</taxon>
        <taxon>Agaricomycetidae</taxon>
        <taxon>Agaricales</taxon>
        <taxon>Tricholomatineae</taxon>
        <taxon>Clitocybaceae</taxon>
        <taxon>Collybia</taxon>
    </lineage>
</organism>
<dbReference type="AlphaFoldDB" id="A0A9P5XVK0"/>
<name>A0A9P5XVK0_9AGAR</name>
<reference evidence="2" key="1">
    <citation type="submission" date="2020-11" db="EMBL/GenBank/DDBJ databases">
        <authorList>
            <consortium name="DOE Joint Genome Institute"/>
            <person name="Ahrendt S."/>
            <person name="Riley R."/>
            <person name="Andreopoulos W."/>
            <person name="Labutti K."/>
            <person name="Pangilinan J."/>
            <person name="Ruiz-Duenas F.J."/>
            <person name="Barrasa J.M."/>
            <person name="Sanchez-Garcia M."/>
            <person name="Camarero S."/>
            <person name="Miyauchi S."/>
            <person name="Serrano A."/>
            <person name="Linde D."/>
            <person name="Babiker R."/>
            <person name="Drula E."/>
            <person name="Ayuso-Fernandez I."/>
            <person name="Pacheco R."/>
            <person name="Padilla G."/>
            <person name="Ferreira P."/>
            <person name="Barriuso J."/>
            <person name="Kellner H."/>
            <person name="Castanera R."/>
            <person name="Alfaro M."/>
            <person name="Ramirez L."/>
            <person name="Pisabarro A.G."/>
            <person name="Kuo A."/>
            <person name="Tritt A."/>
            <person name="Lipzen A."/>
            <person name="He G."/>
            <person name="Yan M."/>
            <person name="Ng V."/>
            <person name="Cullen D."/>
            <person name="Martin F."/>
            <person name="Rosso M.-N."/>
            <person name="Henrissat B."/>
            <person name="Hibbett D."/>
            <person name="Martinez A.T."/>
            <person name="Grigoriev I.V."/>
        </authorList>
    </citation>
    <scope>NUCLEOTIDE SEQUENCE</scope>
    <source>
        <strain evidence="2">CBS 247.69</strain>
    </source>
</reference>
<keyword evidence="1" id="KW-0812">Transmembrane</keyword>
<evidence type="ECO:0000256" key="1">
    <source>
        <dbReference type="SAM" id="Phobius"/>
    </source>
</evidence>
<dbReference type="EMBL" id="MU150357">
    <property type="protein sequence ID" value="KAF9457834.1"/>
    <property type="molecule type" value="Genomic_DNA"/>
</dbReference>
<sequence length="72" mass="7509">MSLSCDAATRKSGSFCICILTLIGSLKGFGLSVRLCLCCLVGYLQKFYSASELMAKSFFACKGASDACCASG</sequence>
<gene>
    <name evidence="2" type="ORF">BDZ94DRAFT_1272206</name>
</gene>